<evidence type="ECO:0000313" key="5">
    <source>
        <dbReference type="Proteomes" id="UP001288320"/>
    </source>
</evidence>
<keyword evidence="4" id="KW-1185">Reference proteome</keyword>
<reference evidence="2 4" key="1">
    <citation type="submission" date="2023-10" db="EMBL/GenBank/DDBJ databases">
        <title>Whole Genome based description of the genera Actinobaculum and Actinotignum reveals a complex phylogenetic relationship within the species included in the genus Actinotignum.</title>
        <authorList>
            <person name="Jensen C.S."/>
            <person name="Dargis R."/>
            <person name="Kemp M."/>
            <person name="Christensen J.J."/>
        </authorList>
    </citation>
    <scope>NUCLEOTIDE SEQUENCE</scope>
    <source>
        <strain evidence="3 4">SLA_B089</strain>
        <strain evidence="2">SLA_B245</strain>
    </source>
</reference>
<gene>
    <name evidence="2" type="ORF">R6G74_06190</name>
    <name evidence="3" type="ORF">R6P33_02180</name>
</gene>
<dbReference type="EMBL" id="JAWNFV010000012">
    <property type="protein sequence ID" value="MDY5140898.1"/>
    <property type="molecule type" value="Genomic_DNA"/>
</dbReference>
<evidence type="ECO:0000313" key="2">
    <source>
        <dbReference type="EMBL" id="MDY5140898.1"/>
    </source>
</evidence>
<dbReference type="EMBL" id="JAWNFY010000004">
    <property type="protein sequence ID" value="MDY5145832.1"/>
    <property type="molecule type" value="Genomic_DNA"/>
</dbReference>
<evidence type="ECO:0000313" key="4">
    <source>
        <dbReference type="Proteomes" id="UP001284901"/>
    </source>
</evidence>
<proteinExistence type="predicted"/>
<protein>
    <submittedName>
        <fullName evidence="2">Uncharacterized protein</fullName>
    </submittedName>
</protein>
<dbReference type="GeneID" id="92813462"/>
<name>A0AAW9HD25_9ACTO</name>
<organism evidence="2 5">
    <name type="scientific">Actinotignum timonense</name>
    <dbReference type="NCBI Taxonomy" id="1870995"/>
    <lineage>
        <taxon>Bacteria</taxon>
        <taxon>Bacillati</taxon>
        <taxon>Actinomycetota</taxon>
        <taxon>Actinomycetes</taxon>
        <taxon>Actinomycetales</taxon>
        <taxon>Actinomycetaceae</taxon>
        <taxon>Actinotignum</taxon>
    </lineage>
</organism>
<dbReference type="Proteomes" id="UP001288320">
    <property type="component" value="Unassembled WGS sequence"/>
</dbReference>
<feature type="transmembrane region" description="Helical" evidence="1">
    <location>
        <begin position="62"/>
        <end position="80"/>
    </location>
</feature>
<comment type="caution">
    <text evidence="2">The sequence shown here is derived from an EMBL/GenBank/DDBJ whole genome shotgun (WGS) entry which is preliminary data.</text>
</comment>
<feature type="transmembrane region" description="Helical" evidence="1">
    <location>
        <begin position="86"/>
        <end position="113"/>
    </location>
</feature>
<dbReference type="RefSeq" id="WP_143231807.1">
    <property type="nucleotide sequence ID" value="NZ_CAUPFC010000018.1"/>
</dbReference>
<keyword evidence="1" id="KW-0472">Membrane</keyword>
<evidence type="ECO:0000256" key="1">
    <source>
        <dbReference type="SAM" id="Phobius"/>
    </source>
</evidence>
<dbReference type="Proteomes" id="UP001284901">
    <property type="component" value="Unassembled WGS sequence"/>
</dbReference>
<dbReference type="AlphaFoldDB" id="A0AAW9HD25"/>
<keyword evidence="1" id="KW-1133">Transmembrane helix</keyword>
<accession>A0AAW9HD25</accession>
<keyword evidence="1" id="KW-0812">Transmembrane</keyword>
<sequence length="123" mass="13041">MSVNGKKCPEVLLPERDNVFEVGDGACVAQVRTLVPLKSNPVSFSAAAGSDIYLSYRLKKGAIIGLIVLFGAVAALPFVVKSVDRMILLPVAGVCLIVLLVLSLTVFSTMYTLKIEESSRVAG</sequence>
<evidence type="ECO:0000313" key="3">
    <source>
        <dbReference type="EMBL" id="MDY5145832.1"/>
    </source>
</evidence>